<keyword evidence="3 8" id="KW-0547">Nucleotide-binding</keyword>
<sequence>MQKDVILSGIQPSGKLHIGNFLGALSNFVTLQNSGNYNCFFTIVDYHSISEDYDPKDKPGQILDLAANFLAAGIDPTKSTLFIQSHVPEHLELAWILNSITPVSELERMTQFKDKSQKQTKNINAALFNYPVLMAADILIYKATAVPAGVDQKQHLELTNALARKFNNRYGKTFSEIKPLWTKFPKVMDLKKPDKKMSKSDPAGCVFLDDSPEDIHAKLKKATTATESGGKSAGEDNLMMLLEHFGKKDEIANFKDQQKNGSLKFSELKENLATRIADYFQEFREKKLQLLSNPAELTKILEEGSKKARGVATETLQEVKEKIGLL</sequence>
<dbReference type="InterPro" id="IPR014729">
    <property type="entry name" value="Rossmann-like_a/b/a_fold"/>
</dbReference>
<accession>A0A2H0VDQ2</accession>
<dbReference type="SUPFAM" id="SSF52374">
    <property type="entry name" value="Nucleotidylyl transferase"/>
    <property type="match status" value="1"/>
</dbReference>
<evidence type="ECO:0000256" key="8">
    <source>
        <dbReference type="HAMAP-Rule" id="MF_00140"/>
    </source>
</evidence>
<evidence type="ECO:0000256" key="9">
    <source>
        <dbReference type="RuleBase" id="RU363036"/>
    </source>
</evidence>
<proteinExistence type="inferred from homology"/>
<dbReference type="Gene3D" id="3.40.50.620">
    <property type="entry name" value="HUPs"/>
    <property type="match status" value="1"/>
</dbReference>
<dbReference type="PANTHER" id="PTHR43766:SF1">
    <property type="entry name" value="TRYPTOPHAN--TRNA LIGASE, MITOCHONDRIAL"/>
    <property type="match status" value="1"/>
</dbReference>
<keyword evidence="2 8" id="KW-0436">Ligase</keyword>
<dbReference type="CDD" id="cd00806">
    <property type="entry name" value="TrpRS_core"/>
    <property type="match status" value="1"/>
</dbReference>
<comment type="subunit">
    <text evidence="8">Homodimer.</text>
</comment>
<comment type="catalytic activity">
    <reaction evidence="7 8">
        <text>tRNA(Trp) + L-tryptophan + ATP = L-tryptophyl-tRNA(Trp) + AMP + diphosphate + H(+)</text>
        <dbReference type="Rhea" id="RHEA:24080"/>
        <dbReference type="Rhea" id="RHEA-COMP:9671"/>
        <dbReference type="Rhea" id="RHEA-COMP:9705"/>
        <dbReference type="ChEBI" id="CHEBI:15378"/>
        <dbReference type="ChEBI" id="CHEBI:30616"/>
        <dbReference type="ChEBI" id="CHEBI:33019"/>
        <dbReference type="ChEBI" id="CHEBI:57912"/>
        <dbReference type="ChEBI" id="CHEBI:78442"/>
        <dbReference type="ChEBI" id="CHEBI:78535"/>
        <dbReference type="ChEBI" id="CHEBI:456215"/>
        <dbReference type="EC" id="6.1.1.2"/>
    </reaction>
</comment>
<dbReference type="AlphaFoldDB" id="A0A2H0VDQ2"/>
<evidence type="ECO:0000256" key="4">
    <source>
        <dbReference type="ARBA" id="ARBA00022840"/>
    </source>
</evidence>
<feature type="short sequence motif" description="'HIGH' region" evidence="8">
    <location>
        <begin position="12"/>
        <end position="20"/>
    </location>
</feature>
<dbReference type="GO" id="GO:0006436">
    <property type="term" value="P:tryptophanyl-tRNA aminoacylation"/>
    <property type="evidence" value="ECO:0007669"/>
    <property type="project" value="UniProtKB-UniRule"/>
</dbReference>
<feature type="binding site" evidence="8">
    <location>
        <position position="137"/>
    </location>
    <ligand>
        <name>L-tryptophan</name>
        <dbReference type="ChEBI" id="CHEBI:57912"/>
    </ligand>
</feature>
<dbReference type="EC" id="6.1.1.2" evidence="8"/>
<feature type="binding site" evidence="8">
    <location>
        <begin position="149"/>
        <end position="151"/>
    </location>
    <ligand>
        <name>ATP</name>
        <dbReference type="ChEBI" id="CHEBI:30616"/>
    </ligand>
</feature>
<dbReference type="InterPro" id="IPR024109">
    <property type="entry name" value="Trp-tRNA-ligase_bac-type"/>
</dbReference>
<dbReference type="PRINTS" id="PR01039">
    <property type="entry name" value="TRNASYNTHTRP"/>
</dbReference>
<feature type="short sequence motif" description="'KMSKS' region" evidence="8">
    <location>
        <begin position="196"/>
        <end position="200"/>
    </location>
</feature>
<dbReference type="PANTHER" id="PTHR43766">
    <property type="entry name" value="TRYPTOPHAN--TRNA LIGASE, MITOCHONDRIAL"/>
    <property type="match status" value="1"/>
</dbReference>
<feature type="binding site" evidence="8">
    <location>
        <begin position="196"/>
        <end position="200"/>
    </location>
    <ligand>
        <name>ATP</name>
        <dbReference type="ChEBI" id="CHEBI:30616"/>
    </ligand>
</feature>
<feature type="binding site" evidence="8">
    <location>
        <begin position="19"/>
        <end position="20"/>
    </location>
    <ligand>
        <name>ATP</name>
        <dbReference type="ChEBI" id="CHEBI:30616"/>
    </ligand>
</feature>
<dbReference type="InterPro" id="IPR050203">
    <property type="entry name" value="Trp-tRNA_synthetase"/>
</dbReference>
<dbReference type="Proteomes" id="UP000230922">
    <property type="component" value="Unassembled WGS sequence"/>
</dbReference>
<dbReference type="PROSITE" id="PS00178">
    <property type="entry name" value="AA_TRNA_LIGASE_I"/>
    <property type="match status" value="1"/>
</dbReference>
<comment type="function">
    <text evidence="8">Catalyzes the attachment of tryptophan to tRNA(Trp).</text>
</comment>
<dbReference type="GO" id="GO:0005524">
    <property type="term" value="F:ATP binding"/>
    <property type="evidence" value="ECO:0007669"/>
    <property type="project" value="UniProtKB-UniRule"/>
</dbReference>
<evidence type="ECO:0000256" key="7">
    <source>
        <dbReference type="ARBA" id="ARBA00049929"/>
    </source>
</evidence>
<dbReference type="HAMAP" id="MF_00140_B">
    <property type="entry name" value="Trp_tRNA_synth_B"/>
    <property type="match status" value="1"/>
</dbReference>
<evidence type="ECO:0000256" key="1">
    <source>
        <dbReference type="ARBA" id="ARBA00005594"/>
    </source>
</evidence>
<reference evidence="11" key="1">
    <citation type="submission" date="2017-09" db="EMBL/GenBank/DDBJ databases">
        <title>Depth-based differentiation of microbial function through sediment-hosted aquifers and enrichment of novel symbionts in the deep terrestrial subsurface.</title>
        <authorList>
            <person name="Probst A.J."/>
            <person name="Ladd B."/>
            <person name="Jarett J.K."/>
            <person name="Geller-Mcgrath D.E."/>
            <person name="Sieber C.M.K."/>
            <person name="Emerson J.B."/>
            <person name="Anantharaman K."/>
            <person name="Thomas B.C."/>
            <person name="Malmstrom R."/>
            <person name="Stieglmeier M."/>
            <person name="Klingl A."/>
            <person name="Woyke T."/>
            <person name="Ryan C.M."/>
            <person name="Banfield J.F."/>
        </authorList>
    </citation>
    <scope>NUCLEOTIDE SEQUENCE [LARGE SCALE GENOMIC DNA]</scope>
</reference>
<dbReference type="GO" id="GO:0004830">
    <property type="term" value="F:tryptophan-tRNA ligase activity"/>
    <property type="evidence" value="ECO:0007669"/>
    <property type="project" value="UniProtKB-UniRule"/>
</dbReference>
<dbReference type="GO" id="GO:0005829">
    <property type="term" value="C:cytosol"/>
    <property type="evidence" value="ECO:0007669"/>
    <property type="project" value="TreeGrafter"/>
</dbReference>
<feature type="binding site" evidence="8">
    <location>
        <begin position="11"/>
        <end position="13"/>
    </location>
    <ligand>
        <name>ATP</name>
        <dbReference type="ChEBI" id="CHEBI:30616"/>
    </ligand>
</feature>
<comment type="subcellular location">
    <subcellularLocation>
        <location evidence="8">Cytoplasm</location>
    </subcellularLocation>
</comment>
<evidence type="ECO:0000256" key="3">
    <source>
        <dbReference type="ARBA" id="ARBA00022741"/>
    </source>
</evidence>
<evidence type="ECO:0000313" key="11">
    <source>
        <dbReference type="Proteomes" id="UP000230922"/>
    </source>
</evidence>
<organism evidence="10 11">
    <name type="scientific">Candidatus Doudnabacteria bacterium CG10_big_fil_rev_8_21_14_0_10_42_18</name>
    <dbReference type="NCBI Taxonomy" id="1974552"/>
    <lineage>
        <taxon>Bacteria</taxon>
        <taxon>Candidatus Doudnaibacteriota</taxon>
    </lineage>
</organism>
<keyword evidence="8" id="KW-0963">Cytoplasm</keyword>
<dbReference type="NCBIfam" id="TIGR00233">
    <property type="entry name" value="trpS"/>
    <property type="match status" value="1"/>
</dbReference>
<dbReference type="Pfam" id="PF00579">
    <property type="entry name" value="tRNA-synt_1b"/>
    <property type="match status" value="1"/>
</dbReference>
<name>A0A2H0VDQ2_9BACT</name>
<keyword evidence="4 8" id="KW-0067">ATP-binding</keyword>
<gene>
    <name evidence="8 10" type="primary">trpS</name>
    <name evidence="10" type="ORF">COT92_01290</name>
</gene>
<dbReference type="InterPro" id="IPR002306">
    <property type="entry name" value="Trp-tRNA-ligase"/>
</dbReference>
<dbReference type="Gene3D" id="1.10.240.10">
    <property type="entry name" value="Tyrosyl-Transfer RNA Synthetase"/>
    <property type="match status" value="1"/>
</dbReference>
<evidence type="ECO:0000256" key="5">
    <source>
        <dbReference type="ARBA" id="ARBA00022917"/>
    </source>
</evidence>
<evidence type="ECO:0000256" key="6">
    <source>
        <dbReference type="ARBA" id="ARBA00023146"/>
    </source>
</evidence>
<protein>
    <recommendedName>
        <fullName evidence="8">Tryptophan--tRNA ligase</fullName>
        <ecNumber evidence="8">6.1.1.2</ecNumber>
    </recommendedName>
    <alternativeName>
        <fullName evidence="8">Tryptophanyl-tRNA synthetase</fullName>
        <shortName evidence="8">TrpRS</shortName>
    </alternativeName>
</protein>
<comment type="similarity">
    <text evidence="1 8 9">Belongs to the class-I aminoacyl-tRNA synthetase family.</text>
</comment>
<evidence type="ECO:0000313" key="10">
    <source>
        <dbReference type="EMBL" id="PIR96420.1"/>
    </source>
</evidence>
<comment type="caution">
    <text evidence="10">The sequence shown here is derived from an EMBL/GenBank/DDBJ whole genome shotgun (WGS) entry which is preliminary data.</text>
</comment>
<keyword evidence="6 8" id="KW-0030">Aminoacyl-tRNA synthetase</keyword>
<dbReference type="EMBL" id="PFAK01000019">
    <property type="protein sequence ID" value="PIR96420.1"/>
    <property type="molecule type" value="Genomic_DNA"/>
</dbReference>
<dbReference type="InterPro" id="IPR002305">
    <property type="entry name" value="aa-tRNA-synth_Ic"/>
</dbReference>
<dbReference type="InterPro" id="IPR001412">
    <property type="entry name" value="aa-tRNA-synth_I_CS"/>
</dbReference>
<keyword evidence="5 8" id="KW-0648">Protein biosynthesis</keyword>
<feature type="binding site" evidence="8">
    <location>
        <position position="187"/>
    </location>
    <ligand>
        <name>ATP</name>
        <dbReference type="ChEBI" id="CHEBI:30616"/>
    </ligand>
</feature>
<evidence type="ECO:0000256" key="2">
    <source>
        <dbReference type="ARBA" id="ARBA00022598"/>
    </source>
</evidence>